<dbReference type="AlphaFoldDB" id="A0A0E9RNT1"/>
<proteinExistence type="predicted"/>
<reference evidence="1" key="1">
    <citation type="submission" date="2014-11" db="EMBL/GenBank/DDBJ databases">
        <authorList>
            <person name="Amaro Gonzalez C."/>
        </authorList>
    </citation>
    <scope>NUCLEOTIDE SEQUENCE</scope>
</reference>
<reference evidence="1" key="2">
    <citation type="journal article" date="2015" name="Fish Shellfish Immunol.">
        <title>Early steps in the European eel (Anguilla anguilla)-Vibrio vulnificus interaction in the gills: Role of the RtxA13 toxin.</title>
        <authorList>
            <person name="Callol A."/>
            <person name="Pajuelo D."/>
            <person name="Ebbesson L."/>
            <person name="Teles M."/>
            <person name="MacKenzie S."/>
            <person name="Amaro C."/>
        </authorList>
    </citation>
    <scope>NUCLEOTIDE SEQUENCE</scope>
</reference>
<dbReference type="EMBL" id="GBXM01078492">
    <property type="protein sequence ID" value="JAH30085.1"/>
    <property type="molecule type" value="Transcribed_RNA"/>
</dbReference>
<sequence length="29" mass="3568">MPSRLYTEPMWSIHFKYFTSFNISLQNTQ</sequence>
<evidence type="ECO:0000313" key="1">
    <source>
        <dbReference type="EMBL" id="JAH30085.1"/>
    </source>
</evidence>
<protein>
    <submittedName>
        <fullName evidence="1">Uncharacterized protein</fullName>
    </submittedName>
</protein>
<name>A0A0E9RNT1_ANGAN</name>
<organism evidence="1">
    <name type="scientific">Anguilla anguilla</name>
    <name type="common">European freshwater eel</name>
    <name type="synonym">Muraena anguilla</name>
    <dbReference type="NCBI Taxonomy" id="7936"/>
    <lineage>
        <taxon>Eukaryota</taxon>
        <taxon>Metazoa</taxon>
        <taxon>Chordata</taxon>
        <taxon>Craniata</taxon>
        <taxon>Vertebrata</taxon>
        <taxon>Euteleostomi</taxon>
        <taxon>Actinopterygii</taxon>
        <taxon>Neopterygii</taxon>
        <taxon>Teleostei</taxon>
        <taxon>Anguilliformes</taxon>
        <taxon>Anguillidae</taxon>
        <taxon>Anguilla</taxon>
    </lineage>
</organism>
<accession>A0A0E9RNT1</accession>